<keyword evidence="2" id="KW-0472">Membrane</keyword>
<dbReference type="Pfam" id="PF14559">
    <property type="entry name" value="TPR_19"/>
    <property type="match status" value="1"/>
</dbReference>
<feature type="chain" id="PRO_5039141166" evidence="3">
    <location>
        <begin position="23"/>
        <end position="269"/>
    </location>
</feature>
<dbReference type="Proteomes" id="UP000683551">
    <property type="component" value="Chromosome"/>
</dbReference>
<organism evidence="4 5">
    <name type="scientific">Ferrovum myxofaciens</name>
    <dbReference type="NCBI Taxonomy" id="416213"/>
    <lineage>
        <taxon>Bacteria</taxon>
        <taxon>Pseudomonadati</taxon>
        <taxon>Pseudomonadota</taxon>
        <taxon>Betaproteobacteria</taxon>
        <taxon>Ferrovales</taxon>
        <taxon>Ferrovaceae</taxon>
        <taxon>Ferrovum</taxon>
    </lineage>
</organism>
<evidence type="ECO:0000256" key="1">
    <source>
        <dbReference type="SAM" id="MobiDB-lite"/>
    </source>
</evidence>
<dbReference type="InterPro" id="IPR011990">
    <property type="entry name" value="TPR-like_helical_dom_sf"/>
</dbReference>
<sequence length="269" mass="27204">MKLHFRHILVTFALLQGTLAWAEPSLEQVYEATRSGRLEEAQQMMQEVLRAHPNSAKAHFTEAEVLARSGNLAGGRDELALAQKLQPGLPFAKPSAVAELKNELDRSTGSATVPAGGTGHTPWGTLLVVGGIALLLVIWLVRRQTAQGPAGMGMMPRPGGGYYNNGMGGGVPPSMGPTGGMGGGMGGGGLMGSLATGAALGAGMVAGEALAHRLVDGPSEGTGSADPYASGAGGNSDMGGRDFGVSDGGSWDSGSDSGWTSNDSGSDWS</sequence>
<evidence type="ECO:0000313" key="5">
    <source>
        <dbReference type="Proteomes" id="UP000683551"/>
    </source>
</evidence>
<dbReference type="RefSeq" id="WP_273119824.1">
    <property type="nucleotide sequence ID" value="NZ_CP053675.1"/>
</dbReference>
<name>A0A9E6SXL4_9PROT</name>
<evidence type="ECO:0000313" key="4">
    <source>
        <dbReference type="EMBL" id="QWY77330.1"/>
    </source>
</evidence>
<proteinExistence type="predicted"/>
<keyword evidence="3" id="KW-0732">Signal</keyword>
<protein>
    <submittedName>
        <fullName evidence="4">Tetratricopeptide repeat protein</fullName>
    </submittedName>
</protein>
<evidence type="ECO:0000256" key="3">
    <source>
        <dbReference type="SAM" id="SignalP"/>
    </source>
</evidence>
<dbReference type="GeneID" id="301710627"/>
<feature type="region of interest" description="Disordered" evidence="1">
    <location>
        <begin position="216"/>
        <end position="269"/>
    </location>
</feature>
<evidence type="ECO:0000256" key="2">
    <source>
        <dbReference type="SAM" id="Phobius"/>
    </source>
</evidence>
<gene>
    <name evidence="4" type="ORF">JZL65_12830</name>
</gene>
<feature type="transmembrane region" description="Helical" evidence="2">
    <location>
        <begin position="123"/>
        <end position="141"/>
    </location>
</feature>
<feature type="signal peptide" evidence="3">
    <location>
        <begin position="1"/>
        <end position="22"/>
    </location>
</feature>
<dbReference type="AlphaFoldDB" id="A0A9E6SXL4"/>
<reference evidence="4" key="1">
    <citation type="submission" date="2021-02" db="EMBL/GenBank/DDBJ databases">
        <title>Comparative genomics of Ferrovum myxofaciens strains, predominant extremophile bacteria forming large biofilm stalactites in acid mine ecosystems.</title>
        <authorList>
            <person name="Burkartova K."/>
            <person name="Ridl J."/>
            <person name="Pajer P."/>
            <person name="Falteisek L."/>
        </authorList>
    </citation>
    <scope>NUCLEOTIDE SEQUENCE</scope>
    <source>
        <strain evidence="4">MI1III</strain>
    </source>
</reference>
<dbReference type="SUPFAM" id="SSF48452">
    <property type="entry name" value="TPR-like"/>
    <property type="match status" value="1"/>
</dbReference>
<dbReference type="Gene3D" id="1.25.40.10">
    <property type="entry name" value="Tetratricopeptide repeat domain"/>
    <property type="match status" value="1"/>
</dbReference>
<feature type="compositionally biased region" description="Low complexity" evidence="1">
    <location>
        <begin position="248"/>
        <end position="269"/>
    </location>
</feature>
<dbReference type="EMBL" id="CP071137">
    <property type="protein sequence ID" value="QWY77330.1"/>
    <property type="molecule type" value="Genomic_DNA"/>
</dbReference>
<keyword evidence="2" id="KW-0812">Transmembrane</keyword>
<accession>A0A9E6SXL4</accession>
<keyword evidence="2" id="KW-1133">Transmembrane helix</keyword>